<sequence>MREPPLPSMRRRCGTSKLESGIFLDVRAILDSKITKEGFLSERVRCRHRALVGGVVGWSITVVEQKR</sequence>
<proteinExistence type="predicted"/>
<dbReference type="Proteomes" id="UP001497472">
    <property type="component" value="Unassembled WGS sequence"/>
</dbReference>
<organism evidence="1 2">
    <name type="scientific">Leptosia nina</name>
    <dbReference type="NCBI Taxonomy" id="320188"/>
    <lineage>
        <taxon>Eukaryota</taxon>
        <taxon>Metazoa</taxon>
        <taxon>Ecdysozoa</taxon>
        <taxon>Arthropoda</taxon>
        <taxon>Hexapoda</taxon>
        <taxon>Insecta</taxon>
        <taxon>Pterygota</taxon>
        <taxon>Neoptera</taxon>
        <taxon>Endopterygota</taxon>
        <taxon>Lepidoptera</taxon>
        <taxon>Glossata</taxon>
        <taxon>Ditrysia</taxon>
        <taxon>Papilionoidea</taxon>
        <taxon>Pieridae</taxon>
        <taxon>Pierinae</taxon>
        <taxon>Leptosia</taxon>
    </lineage>
</organism>
<evidence type="ECO:0000313" key="2">
    <source>
        <dbReference type="Proteomes" id="UP001497472"/>
    </source>
</evidence>
<evidence type="ECO:0000313" key="1">
    <source>
        <dbReference type="EMBL" id="CAK1541914.1"/>
    </source>
</evidence>
<reference evidence="1 2" key="1">
    <citation type="submission" date="2023-11" db="EMBL/GenBank/DDBJ databases">
        <authorList>
            <person name="Okamura Y."/>
        </authorList>
    </citation>
    <scope>NUCLEOTIDE SEQUENCE [LARGE SCALE GENOMIC DNA]</scope>
</reference>
<name>A0AAV1J1Q6_9NEOP</name>
<keyword evidence="2" id="KW-1185">Reference proteome</keyword>
<dbReference type="EMBL" id="CAVLEF010000003">
    <property type="protein sequence ID" value="CAK1541914.1"/>
    <property type="molecule type" value="Genomic_DNA"/>
</dbReference>
<accession>A0AAV1J1Q6</accession>
<dbReference type="AlphaFoldDB" id="A0AAV1J1Q6"/>
<protein>
    <submittedName>
        <fullName evidence="1">Uncharacterized protein</fullName>
    </submittedName>
</protein>
<comment type="caution">
    <text evidence="1">The sequence shown here is derived from an EMBL/GenBank/DDBJ whole genome shotgun (WGS) entry which is preliminary data.</text>
</comment>
<gene>
    <name evidence="1" type="ORF">LNINA_LOCUS1862</name>
</gene>